<protein>
    <submittedName>
        <fullName evidence="7">DNA polymerase-3 subunit epsilon</fullName>
    </submittedName>
</protein>
<dbReference type="InterPro" id="IPR036397">
    <property type="entry name" value="RNaseH_sf"/>
</dbReference>
<feature type="compositionally biased region" description="Polar residues" evidence="5">
    <location>
        <begin position="491"/>
        <end position="500"/>
    </location>
</feature>
<dbReference type="GO" id="GO:0003677">
    <property type="term" value="F:DNA binding"/>
    <property type="evidence" value="ECO:0007669"/>
    <property type="project" value="UniProtKB-KW"/>
</dbReference>
<dbReference type="AlphaFoldDB" id="A0A2A9ETG1"/>
<keyword evidence="4" id="KW-0238">DNA-binding</keyword>
<gene>
    <name evidence="7" type="ORF">ATJ88_1089</name>
</gene>
<reference evidence="7 8" key="1">
    <citation type="submission" date="2017-10" db="EMBL/GenBank/DDBJ databases">
        <title>Sequencing the genomes of 1000 actinobacteria strains.</title>
        <authorList>
            <person name="Klenk H.-P."/>
        </authorList>
    </citation>
    <scope>NUCLEOTIDE SEQUENCE [LARGE SCALE GENOMIC DNA]</scope>
    <source>
        <strain evidence="7 8">DSM 21863</strain>
    </source>
</reference>
<dbReference type="CDD" id="cd06127">
    <property type="entry name" value="DEDDh"/>
    <property type="match status" value="1"/>
</dbReference>
<feature type="region of interest" description="Disordered" evidence="5">
    <location>
        <begin position="480"/>
        <end position="503"/>
    </location>
</feature>
<dbReference type="GO" id="GO:0008408">
    <property type="term" value="F:3'-5' exonuclease activity"/>
    <property type="evidence" value="ECO:0007669"/>
    <property type="project" value="TreeGrafter"/>
</dbReference>
<dbReference type="InterPro" id="IPR012337">
    <property type="entry name" value="RNaseH-like_sf"/>
</dbReference>
<dbReference type="InterPro" id="IPR036420">
    <property type="entry name" value="BRCT_dom_sf"/>
</dbReference>
<evidence type="ECO:0000313" key="7">
    <source>
        <dbReference type="EMBL" id="PFG42427.1"/>
    </source>
</evidence>
<feature type="region of interest" description="Disordered" evidence="5">
    <location>
        <begin position="229"/>
        <end position="252"/>
    </location>
</feature>
<dbReference type="SMART" id="SM00479">
    <property type="entry name" value="EXOIII"/>
    <property type="match status" value="1"/>
</dbReference>
<keyword evidence="3" id="KW-0269">Exonuclease</keyword>
<dbReference type="InterPro" id="IPR055370">
    <property type="entry name" value="Lsr2_DNA-bd"/>
</dbReference>
<dbReference type="InterPro" id="IPR013520">
    <property type="entry name" value="Ribonucl_H"/>
</dbReference>
<evidence type="ECO:0000256" key="2">
    <source>
        <dbReference type="ARBA" id="ARBA00022801"/>
    </source>
</evidence>
<dbReference type="InterPro" id="IPR001357">
    <property type="entry name" value="BRCT_dom"/>
</dbReference>
<dbReference type="Pfam" id="PF00533">
    <property type="entry name" value="BRCT"/>
    <property type="match status" value="1"/>
</dbReference>
<dbReference type="SUPFAM" id="SSF53098">
    <property type="entry name" value="Ribonuclease H-like"/>
    <property type="match status" value="1"/>
</dbReference>
<evidence type="ECO:0000256" key="3">
    <source>
        <dbReference type="ARBA" id="ARBA00022839"/>
    </source>
</evidence>
<feature type="region of interest" description="Disordered" evidence="5">
    <location>
        <begin position="8"/>
        <end position="32"/>
    </location>
</feature>
<dbReference type="Pfam" id="PF23359">
    <property type="entry name" value="Lsr2_DNA-bd"/>
    <property type="match status" value="1"/>
</dbReference>
<accession>A0A2A9ETG1</accession>
<dbReference type="Pfam" id="PF00929">
    <property type="entry name" value="RNase_T"/>
    <property type="match status" value="1"/>
</dbReference>
<dbReference type="PANTHER" id="PTHR30231">
    <property type="entry name" value="DNA POLYMERASE III SUBUNIT EPSILON"/>
    <property type="match status" value="1"/>
</dbReference>
<dbReference type="SUPFAM" id="SSF158682">
    <property type="entry name" value="TerB-like"/>
    <property type="match status" value="1"/>
</dbReference>
<dbReference type="Gene3D" id="3.40.50.10190">
    <property type="entry name" value="BRCT domain"/>
    <property type="match status" value="1"/>
</dbReference>
<evidence type="ECO:0000313" key="8">
    <source>
        <dbReference type="Proteomes" id="UP000224130"/>
    </source>
</evidence>
<evidence type="ECO:0000256" key="5">
    <source>
        <dbReference type="SAM" id="MobiDB-lite"/>
    </source>
</evidence>
<name>A0A2A9ETG1_9MICO</name>
<keyword evidence="1" id="KW-0540">Nuclease</keyword>
<dbReference type="GO" id="GO:0005829">
    <property type="term" value="C:cytosol"/>
    <property type="evidence" value="ECO:0007669"/>
    <property type="project" value="TreeGrafter"/>
</dbReference>
<sequence>MGILGRLFGTRKSAQPDAPVPQPVDRNPADRKPAEAAYAVIDVETTGLSPRQDRILELAVVRLDHEGSVIDEWSTRFNPEGPVGATHVHGITDGDVAPAPLFREQSRDVALLLGGSTVVAHNARFDLAFLRAEYQRSGWDLPFLPAYCTLQGSHHYLPHLERRRLADCCAAADVRLTDAHSALGDARATGRLMNRYLTMPRVPVHAELDRARVDTRAFTWPEGPSRAPLTMLPGAAGAPRNRPRRVTPPRPKQAPLVQQLTALGLTELLDDGAPVGTTPYLELLLEVLEDGVVSASEAGALADLIEAYGLAPDEVAAAHLAFVTALAHRALDDGHVSRDERSELSTIAELLQVQPATVRRLIGHADEARAARLSAGLGPLPVGWSHGEPLRVGDKVVFTGCGDAQRARLEQRAEELGVRVMSSVSRTTAMLVTDGSFAGGKAAKAADLDLRTVHPDHFEVLLAHLQPAATAVEASPVRPEAAGAQVRATPQPASAGSTVPNPAAVRRWARENGHEVGDRGRLPRAVAEAYERALHGEG</sequence>
<evidence type="ECO:0000256" key="4">
    <source>
        <dbReference type="ARBA" id="ARBA00023125"/>
    </source>
</evidence>
<dbReference type="SUPFAM" id="SSF52113">
    <property type="entry name" value="BRCT domain"/>
    <property type="match status" value="1"/>
</dbReference>
<comment type="caution">
    <text evidence="7">The sequence shown here is derived from an EMBL/GenBank/DDBJ whole genome shotgun (WGS) entry which is preliminary data.</text>
</comment>
<dbReference type="PANTHER" id="PTHR30231:SF4">
    <property type="entry name" value="PROTEIN NEN2"/>
    <property type="match status" value="1"/>
</dbReference>
<dbReference type="EMBL" id="PDJJ01000001">
    <property type="protein sequence ID" value="PFG42427.1"/>
    <property type="molecule type" value="Genomic_DNA"/>
</dbReference>
<proteinExistence type="predicted"/>
<evidence type="ECO:0000256" key="1">
    <source>
        <dbReference type="ARBA" id="ARBA00022722"/>
    </source>
</evidence>
<keyword evidence="8" id="KW-1185">Reference proteome</keyword>
<dbReference type="Gene3D" id="4.10.320.10">
    <property type="entry name" value="E3-binding domain"/>
    <property type="match status" value="1"/>
</dbReference>
<dbReference type="InterPro" id="IPR029024">
    <property type="entry name" value="TerB-like"/>
</dbReference>
<dbReference type="FunFam" id="3.30.420.10:FF:000045">
    <property type="entry name" value="3'-5' exonuclease DinG"/>
    <property type="match status" value="1"/>
</dbReference>
<evidence type="ECO:0000259" key="6">
    <source>
        <dbReference type="SMART" id="SM00479"/>
    </source>
</evidence>
<feature type="domain" description="Exonuclease" evidence="6">
    <location>
        <begin position="37"/>
        <end position="202"/>
    </location>
</feature>
<dbReference type="GO" id="GO:0016746">
    <property type="term" value="F:acyltransferase activity"/>
    <property type="evidence" value="ECO:0007669"/>
    <property type="project" value="InterPro"/>
</dbReference>
<keyword evidence="2" id="KW-0378">Hydrolase</keyword>
<dbReference type="Proteomes" id="UP000224130">
    <property type="component" value="Unassembled WGS sequence"/>
</dbReference>
<dbReference type="Gene3D" id="3.30.420.10">
    <property type="entry name" value="Ribonuclease H-like superfamily/Ribonuclease H"/>
    <property type="match status" value="1"/>
</dbReference>
<dbReference type="InterPro" id="IPR036625">
    <property type="entry name" value="E3-bd_dom_sf"/>
</dbReference>
<organism evidence="7 8">
    <name type="scientific">Isoptericola jiangsuensis</name>
    <dbReference type="NCBI Taxonomy" id="548579"/>
    <lineage>
        <taxon>Bacteria</taxon>
        <taxon>Bacillati</taxon>
        <taxon>Actinomycetota</taxon>
        <taxon>Actinomycetes</taxon>
        <taxon>Micrococcales</taxon>
        <taxon>Promicromonosporaceae</taxon>
        <taxon>Isoptericola</taxon>
    </lineage>
</organism>